<dbReference type="Proteomes" id="UP000265520">
    <property type="component" value="Unassembled WGS sequence"/>
</dbReference>
<evidence type="ECO:0000259" key="2">
    <source>
        <dbReference type="Pfam" id="PF07727"/>
    </source>
</evidence>
<dbReference type="InterPro" id="IPR013103">
    <property type="entry name" value="RVT_2"/>
</dbReference>
<dbReference type="PANTHER" id="PTHR11439">
    <property type="entry name" value="GAG-POL-RELATED RETROTRANSPOSON"/>
    <property type="match status" value="1"/>
</dbReference>
<dbReference type="SUPFAM" id="SSF56672">
    <property type="entry name" value="DNA/RNA polymerases"/>
    <property type="match status" value="1"/>
</dbReference>
<sequence length="524" mass="60011">MMAGKDVPKKFWPEAVIWATYVLNRSPTMSVKEVTPEEAWSKVKPTVHYFKIFGCVAYAHVSDTQRKKLDSKSIKCIHLGVSEESKAYKLYDPVNKRIIVSRDVIFDESKGWEWKQNKAAKAQISDLEDIEASSNNDEIDGEIQQVTNDESIELGESSQHALGDEHVSDTESSDEDQHGTPIISPRPRRPPGWMRDYVTGQEQNEDNELHNLAVFCNNDPNIYEEAAKHESAFLHGELTEDVYVEQPCGYQTNDKNKVYKLRKALYGLKQAPRAWYSKIESYFVQESFTKCPYEHTLFIKHENEGKILIVSLYVDDLIYTGNDENMFERFKRSMKSKFAMTDLGKMRYFLGVEIKQACKGIFIYQQKYAQDILSRFGMENCNKVCSPIVIGCKLTKNEGGKLVDATEYRQMIGCLMYLLATRPDLTFSVCLVARYMDRPTELHLAVVKRILRYLKGTINLGILYQRNQGELKLQGWTDSDYAGDLDDRKSTSGYVFMYGNGPVSWSSKKQAIVTFSTTEAEFVA</sequence>
<dbReference type="AlphaFoldDB" id="A0A392MEK1"/>
<dbReference type="Pfam" id="PF25597">
    <property type="entry name" value="SH3_retrovirus"/>
    <property type="match status" value="1"/>
</dbReference>
<proteinExistence type="predicted"/>
<evidence type="ECO:0000259" key="3">
    <source>
        <dbReference type="Pfam" id="PF25597"/>
    </source>
</evidence>
<dbReference type="InterPro" id="IPR057670">
    <property type="entry name" value="SH3_retrovirus"/>
</dbReference>
<protein>
    <submittedName>
        <fullName evidence="4">Copia-type polyprotein</fullName>
    </submittedName>
</protein>
<evidence type="ECO:0000256" key="1">
    <source>
        <dbReference type="SAM" id="MobiDB-lite"/>
    </source>
</evidence>
<dbReference type="EMBL" id="LXQA010009418">
    <property type="protein sequence ID" value="MCH85932.1"/>
    <property type="molecule type" value="Genomic_DNA"/>
</dbReference>
<feature type="domain" description="Retroviral polymerase SH3-like" evidence="3">
    <location>
        <begin position="55"/>
        <end position="118"/>
    </location>
</feature>
<comment type="caution">
    <text evidence="4">The sequence shown here is derived from an EMBL/GenBank/DDBJ whole genome shotgun (WGS) entry which is preliminary data.</text>
</comment>
<organism evidence="4 5">
    <name type="scientific">Trifolium medium</name>
    <dbReference type="NCBI Taxonomy" id="97028"/>
    <lineage>
        <taxon>Eukaryota</taxon>
        <taxon>Viridiplantae</taxon>
        <taxon>Streptophyta</taxon>
        <taxon>Embryophyta</taxon>
        <taxon>Tracheophyta</taxon>
        <taxon>Spermatophyta</taxon>
        <taxon>Magnoliopsida</taxon>
        <taxon>eudicotyledons</taxon>
        <taxon>Gunneridae</taxon>
        <taxon>Pentapetalae</taxon>
        <taxon>rosids</taxon>
        <taxon>fabids</taxon>
        <taxon>Fabales</taxon>
        <taxon>Fabaceae</taxon>
        <taxon>Papilionoideae</taxon>
        <taxon>50 kb inversion clade</taxon>
        <taxon>NPAAA clade</taxon>
        <taxon>Hologalegina</taxon>
        <taxon>IRL clade</taxon>
        <taxon>Trifolieae</taxon>
        <taxon>Trifolium</taxon>
    </lineage>
</organism>
<dbReference type="Pfam" id="PF07727">
    <property type="entry name" value="RVT_2"/>
    <property type="match status" value="1"/>
</dbReference>
<name>A0A392MEK1_9FABA</name>
<dbReference type="PANTHER" id="PTHR11439:SF517">
    <property type="entry name" value="CYSTEINE-RICH RLK (RECEPTOR-LIKE PROTEIN KINASE) 8"/>
    <property type="match status" value="1"/>
</dbReference>
<keyword evidence="5" id="KW-1185">Reference proteome</keyword>
<feature type="domain" description="Reverse transcriptase Ty1/copia-type" evidence="2">
    <location>
        <begin position="230"/>
        <end position="389"/>
    </location>
</feature>
<feature type="non-terminal residue" evidence="4">
    <location>
        <position position="524"/>
    </location>
</feature>
<reference evidence="4 5" key="1">
    <citation type="journal article" date="2018" name="Front. Plant Sci.">
        <title>Red Clover (Trifolium pratense) and Zigzag Clover (T. medium) - A Picture of Genomic Similarities and Differences.</title>
        <authorList>
            <person name="Dluhosova J."/>
            <person name="Istvanek J."/>
            <person name="Nedelnik J."/>
            <person name="Repkova J."/>
        </authorList>
    </citation>
    <scope>NUCLEOTIDE SEQUENCE [LARGE SCALE GENOMIC DNA]</scope>
    <source>
        <strain evidence="5">cv. 10/8</strain>
        <tissue evidence="4">Leaf</tissue>
    </source>
</reference>
<evidence type="ECO:0000313" key="5">
    <source>
        <dbReference type="Proteomes" id="UP000265520"/>
    </source>
</evidence>
<dbReference type="InterPro" id="IPR043502">
    <property type="entry name" value="DNA/RNA_pol_sf"/>
</dbReference>
<evidence type="ECO:0000313" key="4">
    <source>
        <dbReference type="EMBL" id="MCH85932.1"/>
    </source>
</evidence>
<feature type="region of interest" description="Disordered" evidence="1">
    <location>
        <begin position="159"/>
        <end position="197"/>
    </location>
</feature>
<gene>
    <name evidence="4" type="ORF">A2U01_0006784</name>
</gene>
<dbReference type="CDD" id="cd09272">
    <property type="entry name" value="RNase_HI_RT_Ty1"/>
    <property type="match status" value="1"/>
</dbReference>
<accession>A0A392MEK1</accession>